<feature type="region of interest" description="Disordered" evidence="21">
    <location>
        <begin position="1922"/>
        <end position="1942"/>
    </location>
</feature>
<keyword evidence="14 19" id="KW-0472">Membrane</keyword>
<feature type="transmembrane region" description="Helical" evidence="19">
    <location>
        <begin position="207"/>
        <end position="228"/>
    </location>
</feature>
<keyword evidence="17 19" id="KW-0739">Sodium transport</keyword>
<feature type="transmembrane region" description="Helical" evidence="19">
    <location>
        <begin position="928"/>
        <end position="947"/>
    </location>
</feature>
<sequence length="1942" mass="221229">MSESEVVGSSRPQFRPFTRESLAGIEERIAADAEIKHQHKLHPESEEGEKHRDDDEGSEDQGPEANLEAGMPLPLYMQHNFPPELIATPIEDIDKFYHNQRTFVVVSKGKDIFRFSAHKALWLMDPFHPVRRIAIYVLVHPIFSMVVITTILINCILMTQPTSPFAEDSENYFTAIYTFESVTKMLARGFILDKFTYLRDPWNWLDFAVIALAYVTMSLGEVLGNLAVLRTFRVLRALKTVAIVPGLKTIVSAVIESVKNLKDVIILTVFSLSVFALFGLQVYMGCLRQKCVVTLPEEHLWNMSESAIKSFRNNDSNWYYKKNFDEPLVCGNASGATECPDGFTCYEKIGDNPNYGYTSFDSFGWALLSAFRLMTQDFWEDLYQLVLRSMGPMHMLFFIFIIFLGSFYLVNLILAIVAMSYDELQKRAELEEQEEQEILKMIEEENRLAAEGHAGGGGGGGGGGYSPVMSSNGELFLGQLVEDANKPMDKISLQSDGGDSIADQKGRPNGKVRKQQKRCSLCLQGSLSLPGSPFTLRRGSRGSHQFNWRTNGRRYGDKKPLVLSTFLDAQEHLPYADDSTAVTPMSEENGAIIIPGYAILNSRHNSYTSHCSRGSYTSHGDLNAKAFTKENQLRTRRNLQSLVPDVMDPRPEFESSVDSEDFLSKHKHCDNPFIDQIPTNPALDMKDVMVLNDIIEQAARNSRGSEHGVSIYYFPTDEEEDGPKWKERVVAKCLKCIDIFCVWNCCACWVKFQEYLCLFVYDPFVELFITLCIVVNTLFMAMDHHEMPDEMVEFLANGNYFFTATFAIECGMKLVAISPKNYFKEGWNIFDFFIVALSLVELSLEGVKGLSVLRSFRLLRVFKLAKSWPTLNMLISIMGKTVGALGNLTFVLGIIIFIFAVMGMQLFAENYRLKAHMFHGKVTPRWNFVDFLHSFMIVFRVLCGEWIQSMWDCLVVNETICLPFFLATVVIGNLVVLNLFLALLLSSFGASNLTNAPVDSDTNKLAEAIDRINRFVAWIKRSVRNTFSRAVKAIRAKMTNQIADQTADRDADTEDGGEILADGQIIMRDKKSDETLIKNKKKEIIANNKPLCNSVKKVDDNKEREHLENHLLCRQNKEKSEESLSNESYISKTHTTSSRRSSAASGASEGEEKKDIEKEEGDEVEEVNEEQEMGEEEAVEQKVQEGEEPKVPFICCLDICYDKIPWCAGKDTPFWDGWYNLRLQTLLLIENKYFETVVITCILISSMALALEDKYINHKKILKESLIYMDRVFTVLFFFEMLIKWLALGFRKYFTNAWCWLDFIIVLVVVNALVQAIPSIFNVLLVCLIFWLIFSIMAVQLLGGKFFKCINEENEKINASIISNKTECERANYTWKNSKINFDNVANGYLALFQVATFKGWIEILEDATDAKEKYHQPDYEANVYIYLFFVFFIIFGSFFTLNLFIGVIIDNFNEQKKKAGGSLEMFMTDDQKKYYNAMKKMGSKKPAKAIPRPRFRPQAIVFDITTDKKFDMFIMVFIGLNMIVMATDHYGQTDEFKEIVTGLNTVFIAVFTSECCLKIFALRCYYFKEPWNMFDFVVVILSILGVALKEMIENYFVSPTLLRVVRVVKVGRVLRLVKGAKGIRTLLFALAMSLPALFNICLLLFLVMFIYAIFGMSFFKTVKYGNGLDETFNFNTFPQSMILLFQMSTSAGWDGVLDPLMNEENCTLPDINLDEEGNCGNSGKAVVFLISYLVISFLIIINMYIAVILENYSQATEEVQEGLTDDDYDMYYEIWQRFDPDGTQYLTYEDLPEFLHELEEPLQIVKPNKYKIISMDIPICKNDLLYCVDILDALTKDFFARKGNPIEEAGDLGEVVKTDRPGYEVISSTLWRQREEFCARLIQKAWRKHRGKAHSTSSAADGPELQQTSIVIESDGHVTKNGHKVVIHSRSPSVTSRSTDV</sequence>
<feature type="transmembrane region" description="Helical" evidence="19">
    <location>
        <begin position="794"/>
        <end position="817"/>
    </location>
</feature>
<dbReference type="InterPro" id="IPR018247">
    <property type="entry name" value="EF_Hand_1_Ca_BS"/>
</dbReference>
<feature type="transmembrane region" description="Helical" evidence="19">
    <location>
        <begin position="264"/>
        <end position="283"/>
    </location>
</feature>
<keyword evidence="10 19" id="KW-0851">Voltage-gated channel</keyword>
<feature type="transmembrane region" description="Helical" evidence="19">
    <location>
        <begin position="1727"/>
        <end position="1750"/>
    </location>
</feature>
<comment type="caution">
    <text evidence="19">Lacks conserved residue(s) required for the propagation of feature annotation.</text>
</comment>
<dbReference type="SUPFAM" id="SSF81324">
    <property type="entry name" value="Voltage-gated potassium channels"/>
    <property type="match status" value="4"/>
</dbReference>
<evidence type="ECO:0000256" key="7">
    <source>
        <dbReference type="ARBA" id="ARBA00022692"/>
    </source>
</evidence>
<dbReference type="Gene3D" id="1.20.120.350">
    <property type="entry name" value="Voltage-gated potassium channels. Chain C"/>
    <property type="match status" value="3"/>
</dbReference>
<dbReference type="InterPro" id="IPR002048">
    <property type="entry name" value="EF_hand_dom"/>
</dbReference>
<dbReference type="Pfam" id="PF11933">
    <property type="entry name" value="Na_trans_cytopl"/>
    <property type="match status" value="1"/>
</dbReference>
<dbReference type="GO" id="GO:0005509">
    <property type="term" value="F:calcium ion binding"/>
    <property type="evidence" value="ECO:0007669"/>
    <property type="project" value="InterPro"/>
</dbReference>
<feature type="compositionally biased region" description="Basic and acidic residues" evidence="21">
    <location>
        <begin position="25"/>
        <end position="54"/>
    </location>
</feature>
<dbReference type="Pfam" id="PF06512">
    <property type="entry name" value="Na_trans_assoc"/>
    <property type="match status" value="1"/>
</dbReference>
<dbReference type="PROSITE" id="PS00018">
    <property type="entry name" value="EF_HAND_1"/>
    <property type="match status" value="1"/>
</dbReference>
<dbReference type="PANTHER" id="PTHR10037:SF288">
    <property type="entry name" value="SODIUM CHANNEL PROTEIN PARA"/>
    <property type="match status" value="1"/>
</dbReference>
<feature type="region of interest" description="Disordered" evidence="21">
    <location>
        <begin position="1"/>
        <end position="68"/>
    </location>
</feature>
<dbReference type="InterPro" id="IPR027359">
    <property type="entry name" value="Volt_channel_dom_sf"/>
</dbReference>
<reference evidence="24" key="1">
    <citation type="submission" date="2011-05" db="EMBL/GenBank/DDBJ databases">
        <authorList>
            <person name="Richards S.R."/>
            <person name="Qu J."/>
            <person name="Jiang H."/>
            <person name="Jhangiani S.N."/>
            <person name="Agravi P."/>
            <person name="Goodspeed R."/>
            <person name="Gross S."/>
            <person name="Mandapat C."/>
            <person name="Jackson L."/>
            <person name="Mathew T."/>
            <person name="Pu L."/>
            <person name="Thornton R."/>
            <person name="Saada N."/>
            <person name="Wilczek-Boney K.B."/>
            <person name="Lee S."/>
            <person name="Kovar C."/>
            <person name="Wu Y."/>
            <person name="Scherer S.E."/>
            <person name="Worley K.C."/>
            <person name="Muzny D.M."/>
            <person name="Gibbs R."/>
        </authorList>
    </citation>
    <scope>NUCLEOTIDE SEQUENCE</scope>
    <source>
        <strain evidence="24">Brora</strain>
    </source>
</reference>
<keyword evidence="4" id="KW-1003">Cell membrane</keyword>
<feature type="transmembrane region" description="Helical" evidence="19">
    <location>
        <begin position="1272"/>
        <end position="1288"/>
    </location>
</feature>
<keyword evidence="18 19" id="KW-0407">Ion channel</keyword>
<dbReference type="InterPro" id="IPR010526">
    <property type="entry name" value="Na_trans_assoc_dom"/>
</dbReference>
<dbReference type="InterPro" id="IPR001696">
    <property type="entry name" value="Na_channel_asu"/>
</dbReference>
<accession>T1JEU7</accession>
<keyword evidence="5" id="KW-0691">RNA editing</keyword>
<dbReference type="PROSITE" id="PS50222">
    <property type="entry name" value="EF_HAND_2"/>
    <property type="match status" value="1"/>
</dbReference>
<dbReference type="GO" id="GO:0019228">
    <property type="term" value="P:neuronal action potential"/>
    <property type="evidence" value="ECO:0007669"/>
    <property type="project" value="TreeGrafter"/>
</dbReference>
<dbReference type="STRING" id="126957.T1JEU7"/>
<dbReference type="eggNOG" id="KOG2301">
    <property type="taxonomic scope" value="Eukaryota"/>
</dbReference>
<proteinExistence type="inferred from homology"/>
<feature type="transmembrane region" description="Helical" evidence="19">
    <location>
        <begin position="764"/>
        <end position="782"/>
    </location>
</feature>
<evidence type="ECO:0000256" key="1">
    <source>
        <dbReference type="ARBA" id="ARBA00004651"/>
    </source>
</evidence>
<dbReference type="Gene3D" id="1.10.238.10">
    <property type="entry name" value="EF-hand"/>
    <property type="match status" value="1"/>
</dbReference>
<dbReference type="InterPro" id="IPR058542">
    <property type="entry name" value="IQ_SCN5A_C"/>
</dbReference>
<feature type="transmembrane region" description="Helical" evidence="19">
    <location>
        <begin position="133"/>
        <end position="159"/>
    </location>
</feature>
<evidence type="ECO:0000313" key="24">
    <source>
        <dbReference type="Proteomes" id="UP000014500"/>
    </source>
</evidence>
<dbReference type="FunFam" id="1.20.120.350:FF:000019">
    <property type="entry name" value="Sodium channel protein"/>
    <property type="match status" value="1"/>
</dbReference>
<dbReference type="FunFam" id="1.10.287.70:FF:000046">
    <property type="entry name" value="Sodium channel protein"/>
    <property type="match status" value="1"/>
</dbReference>
<comment type="subcellular location">
    <subcellularLocation>
        <location evidence="1 19">Cell membrane</location>
        <topology evidence="1 19">Multi-pass membrane protein</topology>
    </subcellularLocation>
</comment>
<dbReference type="Gene3D" id="1.10.287.70">
    <property type="match status" value="4"/>
</dbReference>
<dbReference type="InterPro" id="IPR024583">
    <property type="entry name" value="Na_trans_cytopl"/>
</dbReference>
<feature type="transmembrane region" description="Helical" evidence="19">
    <location>
        <begin position="1574"/>
        <end position="1593"/>
    </location>
</feature>
<feature type="compositionally biased region" description="Low complexity" evidence="21">
    <location>
        <begin position="1138"/>
        <end position="1148"/>
    </location>
</feature>
<evidence type="ECO:0000256" key="3">
    <source>
        <dbReference type="ARBA" id="ARBA00022461"/>
    </source>
</evidence>
<dbReference type="GO" id="GO:0001518">
    <property type="term" value="C:voltage-gated sodium channel complex"/>
    <property type="evidence" value="ECO:0007669"/>
    <property type="project" value="UniProtKB-UniRule"/>
</dbReference>
<feature type="transmembrane region" description="Helical" evidence="19">
    <location>
        <begin position="395"/>
        <end position="417"/>
    </location>
</feature>
<keyword evidence="13 19" id="KW-0406">Ion transport</keyword>
<keyword evidence="24" id="KW-1185">Reference proteome</keyword>
<evidence type="ECO:0000256" key="10">
    <source>
        <dbReference type="ARBA" id="ARBA00022882"/>
    </source>
</evidence>
<dbReference type="CDD" id="cd13433">
    <property type="entry name" value="Na_channel_gate"/>
    <property type="match status" value="1"/>
</dbReference>
<dbReference type="FunFam" id="1.20.120.350:FF:000022">
    <property type="entry name" value="Sodium channel protein"/>
    <property type="match status" value="1"/>
</dbReference>
<dbReference type="SUPFAM" id="SSF47473">
    <property type="entry name" value="EF-hand"/>
    <property type="match status" value="1"/>
</dbReference>
<evidence type="ECO:0000256" key="9">
    <source>
        <dbReference type="ARBA" id="ARBA00022837"/>
    </source>
</evidence>
<keyword evidence="2 19" id="KW-0813">Transport</keyword>
<dbReference type="InterPro" id="IPR044564">
    <property type="entry name" value="Na_chnl_inactivation_gate"/>
</dbReference>
<feature type="transmembrane region" description="Helical" evidence="19">
    <location>
        <begin position="1511"/>
        <end position="1528"/>
    </location>
</feature>
<feature type="transmembrane region" description="Helical" evidence="19">
    <location>
        <begin position="1294"/>
        <end position="1314"/>
    </location>
</feature>
<comment type="similarity">
    <text evidence="19">Belongs to the sodium channel (TC 1.A.1.10) family.</text>
</comment>
<evidence type="ECO:0000256" key="2">
    <source>
        <dbReference type="ARBA" id="ARBA00022448"/>
    </source>
</evidence>
<keyword evidence="9" id="KW-0106">Calcium</keyword>
<feature type="transmembrane region" description="Helical" evidence="19">
    <location>
        <begin position="1627"/>
        <end position="1655"/>
    </location>
</feature>
<feature type="compositionally biased region" description="Polar residues" evidence="21">
    <location>
        <begin position="1931"/>
        <end position="1942"/>
    </location>
</feature>
<evidence type="ECO:0000259" key="22">
    <source>
        <dbReference type="PROSITE" id="PS50222"/>
    </source>
</evidence>
<feature type="transmembrane region" description="Helical" evidence="19">
    <location>
        <begin position="1233"/>
        <end position="1251"/>
    </location>
</feature>
<feature type="transmembrane region" description="Helical" evidence="19">
    <location>
        <begin position="882"/>
        <end position="908"/>
    </location>
</feature>
<dbReference type="GO" id="GO:0086010">
    <property type="term" value="P:membrane depolarization during action potential"/>
    <property type="evidence" value="ECO:0007669"/>
    <property type="project" value="TreeGrafter"/>
</dbReference>
<dbReference type="OMA" id="DPFYHNQ"/>
<name>T1JEU7_STRMM</name>
<dbReference type="InterPro" id="IPR011992">
    <property type="entry name" value="EF-hand-dom_pair"/>
</dbReference>
<dbReference type="PhylomeDB" id="T1JEU7"/>
<dbReference type="FunFam" id="1.20.120.350:FF:000023">
    <property type="entry name" value="Sodium channel protein"/>
    <property type="match status" value="1"/>
</dbReference>
<dbReference type="InterPro" id="IPR043203">
    <property type="entry name" value="VGCC_Ca_Na"/>
</dbReference>
<dbReference type="EnsemblMetazoa" id="SMAR012350-RA">
    <property type="protein sequence ID" value="SMAR012350-PA"/>
    <property type="gene ID" value="SMAR012350"/>
</dbReference>
<evidence type="ECO:0000313" key="23">
    <source>
        <dbReference type="EnsemblMetazoa" id="SMAR012350-PA"/>
    </source>
</evidence>
<dbReference type="FunFam" id="1.10.287.70:FF:000047">
    <property type="entry name" value="Sodium channel protein"/>
    <property type="match status" value="1"/>
</dbReference>
<keyword evidence="20" id="KW-0175">Coiled coil</keyword>
<keyword evidence="7 19" id="KW-0812">Transmembrane</keyword>
<dbReference type="FunFam" id="1.10.238.10:FF:000061">
    <property type="entry name" value="Sodium channel protein"/>
    <property type="match status" value="1"/>
</dbReference>
<feature type="transmembrane region" description="Helical" evidence="19">
    <location>
        <begin position="1540"/>
        <end position="1562"/>
    </location>
</feature>
<keyword evidence="16" id="KW-0325">Glycoprotein</keyword>
<feature type="compositionally biased region" description="Basic and acidic residues" evidence="21">
    <location>
        <begin position="1109"/>
        <end position="1122"/>
    </location>
</feature>
<feature type="coiled-coil region" evidence="20">
    <location>
        <begin position="421"/>
        <end position="451"/>
    </location>
</feature>
<feature type="region of interest" description="Disordered" evidence="21">
    <location>
        <begin position="1109"/>
        <end position="1185"/>
    </location>
</feature>
<evidence type="ECO:0000256" key="14">
    <source>
        <dbReference type="ARBA" id="ARBA00023136"/>
    </source>
</evidence>
<evidence type="ECO:0000256" key="16">
    <source>
        <dbReference type="ARBA" id="ARBA00023180"/>
    </source>
</evidence>
<dbReference type="PANTHER" id="PTHR10037">
    <property type="entry name" value="VOLTAGE-GATED CATION CHANNEL CALCIUM AND SODIUM"/>
    <property type="match status" value="1"/>
</dbReference>
<feature type="region of interest" description="Disordered" evidence="21">
    <location>
        <begin position="489"/>
        <end position="515"/>
    </location>
</feature>
<comment type="function">
    <text evidence="19">Mediates the voltage-dependent sodium ion permeability of excitable membranes. Assuming opened or closed conformations in response to the voltage difference across the membrane, the protein forms a sodium-selective channel through which Na(+) ions may pass in accordance with their electrochemical gradient.</text>
</comment>
<evidence type="ECO:0000256" key="21">
    <source>
        <dbReference type="SAM" id="MobiDB-lite"/>
    </source>
</evidence>
<reference evidence="23" key="2">
    <citation type="submission" date="2015-02" db="UniProtKB">
        <authorList>
            <consortium name="EnsemblMetazoa"/>
        </authorList>
    </citation>
    <scope>IDENTIFICATION</scope>
</reference>
<protein>
    <recommendedName>
        <fullName evidence="19">Sodium channel protein</fullName>
    </recommendedName>
</protein>
<dbReference type="Pfam" id="PF24609">
    <property type="entry name" value="IQ_SCN5A_C"/>
    <property type="match status" value="1"/>
</dbReference>
<evidence type="ECO:0000256" key="20">
    <source>
        <dbReference type="SAM" id="Coils"/>
    </source>
</evidence>
<feature type="compositionally biased region" description="Acidic residues" evidence="21">
    <location>
        <begin position="1158"/>
        <end position="1178"/>
    </location>
</feature>
<feature type="transmembrane region" description="Helical" evidence="19">
    <location>
        <begin position="1321"/>
        <end position="1342"/>
    </location>
</feature>
<keyword evidence="12 19" id="KW-0915">Sodium</keyword>
<evidence type="ECO:0000256" key="6">
    <source>
        <dbReference type="ARBA" id="ARBA00022553"/>
    </source>
</evidence>
<dbReference type="Proteomes" id="UP000014500">
    <property type="component" value="Unassembled WGS sequence"/>
</dbReference>
<evidence type="ECO:0000256" key="17">
    <source>
        <dbReference type="ARBA" id="ARBA00023201"/>
    </source>
</evidence>
<dbReference type="Pfam" id="PF00520">
    <property type="entry name" value="Ion_trans"/>
    <property type="match status" value="4"/>
</dbReference>
<keyword evidence="3 19" id="KW-0894">Sodium channel</keyword>
<keyword evidence="6" id="KW-0597">Phosphoprotein</keyword>
<dbReference type="EMBL" id="JH432130">
    <property type="status" value="NOT_ANNOTATED_CDS"/>
    <property type="molecule type" value="Genomic_DNA"/>
</dbReference>
<dbReference type="GO" id="GO:0005248">
    <property type="term" value="F:voltage-gated sodium channel activity"/>
    <property type="evidence" value="ECO:0007669"/>
    <property type="project" value="InterPro"/>
</dbReference>
<evidence type="ECO:0000256" key="8">
    <source>
        <dbReference type="ARBA" id="ARBA00022737"/>
    </source>
</evidence>
<keyword evidence="8" id="KW-0677">Repeat</keyword>
<evidence type="ECO:0000256" key="4">
    <source>
        <dbReference type="ARBA" id="ARBA00022475"/>
    </source>
</evidence>
<feature type="transmembrane region" description="Helical" evidence="19">
    <location>
        <begin position="959"/>
        <end position="985"/>
    </location>
</feature>
<feature type="domain" description="EF-hand" evidence="22">
    <location>
        <begin position="1767"/>
        <end position="1802"/>
    </location>
</feature>
<feature type="transmembrane region" description="Helical" evidence="19">
    <location>
        <begin position="1424"/>
        <end position="1450"/>
    </location>
</feature>
<evidence type="ECO:0000256" key="15">
    <source>
        <dbReference type="ARBA" id="ARBA00023157"/>
    </source>
</evidence>
<evidence type="ECO:0000256" key="13">
    <source>
        <dbReference type="ARBA" id="ARBA00023065"/>
    </source>
</evidence>
<keyword evidence="11 19" id="KW-1133">Transmembrane helix</keyword>
<keyword evidence="15" id="KW-1015">Disulfide bond</keyword>
<dbReference type="InterPro" id="IPR005821">
    <property type="entry name" value="Ion_trans_dom"/>
</dbReference>
<evidence type="ECO:0000256" key="18">
    <source>
        <dbReference type="ARBA" id="ARBA00023303"/>
    </source>
</evidence>
<dbReference type="HOGENOM" id="CLU_000540_5_0_1"/>
<dbReference type="PRINTS" id="PR00170">
    <property type="entry name" value="NACHANNEL"/>
</dbReference>
<evidence type="ECO:0000256" key="11">
    <source>
        <dbReference type="ARBA" id="ARBA00022989"/>
    </source>
</evidence>
<evidence type="ECO:0000256" key="5">
    <source>
        <dbReference type="ARBA" id="ARBA00022495"/>
    </source>
</evidence>
<evidence type="ECO:0000256" key="12">
    <source>
        <dbReference type="ARBA" id="ARBA00023053"/>
    </source>
</evidence>
<evidence type="ECO:0000256" key="19">
    <source>
        <dbReference type="RuleBase" id="RU361132"/>
    </source>
</evidence>
<organism evidence="23 24">
    <name type="scientific">Strigamia maritima</name>
    <name type="common">European centipede</name>
    <name type="synonym">Geophilus maritimus</name>
    <dbReference type="NCBI Taxonomy" id="126957"/>
    <lineage>
        <taxon>Eukaryota</taxon>
        <taxon>Metazoa</taxon>
        <taxon>Ecdysozoa</taxon>
        <taxon>Arthropoda</taxon>
        <taxon>Myriapoda</taxon>
        <taxon>Chilopoda</taxon>
        <taxon>Pleurostigmophora</taxon>
        <taxon>Geophilomorpha</taxon>
        <taxon>Linotaeniidae</taxon>
        <taxon>Strigamia</taxon>
    </lineage>
</organism>